<dbReference type="PANTHER" id="PTHR43744:SF12">
    <property type="entry name" value="ABC TRANSPORTER PERMEASE PROTEIN MG189-RELATED"/>
    <property type="match status" value="1"/>
</dbReference>
<dbReference type="InterPro" id="IPR000515">
    <property type="entry name" value="MetI-like"/>
</dbReference>
<evidence type="ECO:0000259" key="8">
    <source>
        <dbReference type="PROSITE" id="PS50928"/>
    </source>
</evidence>
<comment type="similarity">
    <text evidence="7">Belongs to the binding-protein-dependent transport system permease family.</text>
</comment>
<name>A0ABT7KIZ6_9HYPH</name>
<evidence type="ECO:0000313" key="9">
    <source>
        <dbReference type="EMBL" id="MDL2408598.1"/>
    </source>
</evidence>
<feature type="transmembrane region" description="Helical" evidence="7">
    <location>
        <begin position="247"/>
        <end position="269"/>
    </location>
</feature>
<evidence type="ECO:0000256" key="2">
    <source>
        <dbReference type="ARBA" id="ARBA00022448"/>
    </source>
</evidence>
<evidence type="ECO:0000256" key="3">
    <source>
        <dbReference type="ARBA" id="ARBA00022475"/>
    </source>
</evidence>
<dbReference type="Proteomes" id="UP001172630">
    <property type="component" value="Unassembled WGS sequence"/>
</dbReference>
<evidence type="ECO:0000256" key="6">
    <source>
        <dbReference type="ARBA" id="ARBA00023136"/>
    </source>
</evidence>
<dbReference type="SUPFAM" id="SSF161098">
    <property type="entry name" value="MetI-like"/>
    <property type="match status" value="1"/>
</dbReference>
<keyword evidence="4 7" id="KW-0812">Transmembrane</keyword>
<evidence type="ECO:0000256" key="4">
    <source>
        <dbReference type="ARBA" id="ARBA00022692"/>
    </source>
</evidence>
<keyword evidence="6 7" id="KW-0472">Membrane</keyword>
<feature type="domain" description="ABC transmembrane type-1" evidence="8">
    <location>
        <begin position="79"/>
        <end position="269"/>
    </location>
</feature>
<keyword evidence="5 7" id="KW-1133">Transmembrane helix</keyword>
<dbReference type="Pfam" id="PF00528">
    <property type="entry name" value="BPD_transp_1"/>
    <property type="match status" value="1"/>
</dbReference>
<feature type="transmembrane region" description="Helical" evidence="7">
    <location>
        <begin position="78"/>
        <end position="102"/>
    </location>
</feature>
<gene>
    <name evidence="9" type="ORF">PY650_23715</name>
</gene>
<feature type="transmembrane region" description="Helical" evidence="7">
    <location>
        <begin position="147"/>
        <end position="168"/>
    </location>
</feature>
<reference evidence="9" key="1">
    <citation type="submission" date="2023-06" db="EMBL/GenBank/DDBJ databases">
        <title>Phylogenetic Diversity of Rhizobium strains.</title>
        <authorList>
            <person name="Moura F.T."/>
            <person name="Helene L.C.F."/>
            <person name="Hungria M."/>
        </authorList>
    </citation>
    <scope>NUCLEOTIDE SEQUENCE</scope>
    <source>
        <strain evidence="9">CCGE524</strain>
    </source>
</reference>
<accession>A0ABT7KIZ6</accession>
<evidence type="ECO:0000256" key="7">
    <source>
        <dbReference type="RuleBase" id="RU363032"/>
    </source>
</evidence>
<keyword evidence="2 7" id="KW-0813">Transport</keyword>
<dbReference type="PROSITE" id="PS50928">
    <property type="entry name" value="ABC_TM1"/>
    <property type="match status" value="1"/>
</dbReference>
<evidence type="ECO:0000313" key="10">
    <source>
        <dbReference type="Proteomes" id="UP001172630"/>
    </source>
</evidence>
<dbReference type="EMBL" id="JARFYN010000036">
    <property type="protein sequence ID" value="MDL2408598.1"/>
    <property type="molecule type" value="Genomic_DNA"/>
</dbReference>
<proteinExistence type="inferred from homology"/>
<dbReference type="RefSeq" id="WP_285882040.1">
    <property type="nucleotide sequence ID" value="NZ_JARFYN010000036.1"/>
</dbReference>
<dbReference type="Gene3D" id="1.10.3720.10">
    <property type="entry name" value="MetI-like"/>
    <property type="match status" value="1"/>
</dbReference>
<feature type="transmembrane region" description="Helical" evidence="7">
    <location>
        <begin position="12"/>
        <end position="36"/>
    </location>
</feature>
<dbReference type="CDD" id="cd06261">
    <property type="entry name" value="TM_PBP2"/>
    <property type="match status" value="1"/>
</dbReference>
<feature type="transmembrane region" description="Helical" evidence="7">
    <location>
        <begin position="189"/>
        <end position="211"/>
    </location>
</feature>
<dbReference type="InterPro" id="IPR035906">
    <property type="entry name" value="MetI-like_sf"/>
</dbReference>
<organism evidence="9 10">
    <name type="scientific">Rhizobium calliandrae</name>
    <dbReference type="NCBI Taxonomy" id="1312182"/>
    <lineage>
        <taxon>Bacteria</taxon>
        <taxon>Pseudomonadati</taxon>
        <taxon>Pseudomonadota</taxon>
        <taxon>Alphaproteobacteria</taxon>
        <taxon>Hyphomicrobiales</taxon>
        <taxon>Rhizobiaceae</taxon>
        <taxon>Rhizobium/Agrobacterium group</taxon>
        <taxon>Rhizobium</taxon>
    </lineage>
</organism>
<feature type="transmembrane region" description="Helical" evidence="7">
    <location>
        <begin position="114"/>
        <end position="135"/>
    </location>
</feature>
<keyword evidence="3" id="KW-1003">Cell membrane</keyword>
<comment type="caution">
    <text evidence="9">The sequence shown here is derived from an EMBL/GenBank/DDBJ whole genome shotgun (WGS) entry which is preliminary data.</text>
</comment>
<keyword evidence="10" id="KW-1185">Reference proteome</keyword>
<evidence type="ECO:0000256" key="1">
    <source>
        <dbReference type="ARBA" id="ARBA00004651"/>
    </source>
</evidence>
<comment type="subcellular location">
    <subcellularLocation>
        <location evidence="1 7">Cell membrane</location>
        <topology evidence="1 7">Multi-pass membrane protein</topology>
    </subcellularLocation>
</comment>
<sequence>MRTHTAIGSAFAYLTALLNNAVLFVTGSVIMAPFVWMLSLSAKSPQEIFARRSTLWPQDLSVIDNYREALTATPLARYMANGLIVCSAILLLQIMICAPCAYAVAKLRFPGRDLAFGAVLIALLLPHQVLSLPLFVLAHSLGILDTYVALIFPYLVSPFGIFLFRQFFKSVPDDLVHAARLDGLSEFSIVWRIMVPVALPAVIAFSIFSVVSHWNDLFWPLIAVRDQALMPPSLGVLAFKNEETGSAYGPLMAASTIIVAPLLLAFLIAQRWFVEGLAAGAIK</sequence>
<dbReference type="PANTHER" id="PTHR43744">
    <property type="entry name" value="ABC TRANSPORTER PERMEASE PROTEIN MG189-RELATED-RELATED"/>
    <property type="match status" value="1"/>
</dbReference>
<protein>
    <submittedName>
        <fullName evidence="9">Carbohydrate ABC transporter permease</fullName>
    </submittedName>
</protein>
<evidence type="ECO:0000256" key="5">
    <source>
        <dbReference type="ARBA" id="ARBA00022989"/>
    </source>
</evidence>